<comment type="caution">
    <text evidence="4">The sequence shown here is derived from an EMBL/GenBank/DDBJ whole genome shotgun (WGS) entry which is preliminary data.</text>
</comment>
<dbReference type="PANTHER" id="PTHR35936:SF19">
    <property type="entry name" value="AMINO-ACID-BINDING PROTEIN YXEM-RELATED"/>
    <property type="match status" value="1"/>
</dbReference>
<dbReference type="SUPFAM" id="SSF53850">
    <property type="entry name" value="Periplasmic binding protein-like II"/>
    <property type="match status" value="1"/>
</dbReference>
<evidence type="ECO:0000259" key="3">
    <source>
        <dbReference type="SMART" id="SM00079"/>
    </source>
</evidence>
<name>A0ABV6JNT0_9PROT</name>
<dbReference type="InterPro" id="IPR001638">
    <property type="entry name" value="Solute-binding_3/MltF_N"/>
</dbReference>
<sequence length="286" mass="30248">MTLSRSSFLRATLGGGVALAAGAVRPARAKEWTTIRVATEGGYPPFNMTSPSGALTGFEPELLAELSKRMNIRCELIAQDWDGIIAGLTGNKFDAIIDALSITPKREEVIAFSIPYVSSPSTFVVTKDSGFGPLPGEGKVVQLDDEAATKPAIADLSTKLKGKTIGVQVSTIQADFLNNYLKDAATIRTYPTAAGSMLDLKAGRLDTVMASGSNLVSEVKKGNGEIVMTGYGFRGGLLGKGSAIGLRKGDPELKDAFDKAIRAVHADGTLKTLVMKWFGYDITPPM</sequence>
<evidence type="ECO:0000259" key="2">
    <source>
        <dbReference type="SMART" id="SM00062"/>
    </source>
</evidence>
<reference evidence="4 5" key="1">
    <citation type="submission" date="2024-09" db="EMBL/GenBank/DDBJ databases">
        <authorList>
            <person name="Sun Q."/>
            <person name="Mori K."/>
        </authorList>
    </citation>
    <scope>NUCLEOTIDE SEQUENCE [LARGE SCALE GENOMIC DNA]</scope>
    <source>
        <strain evidence="4 5">TBRC 5777</strain>
    </source>
</reference>
<dbReference type="PROSITE" id="PS51318">
    <property type="entry name" value="TAT"/>
    <property type="match status" value="1"/>
</dbReference>
<dbReference type="Pfam" id="PF00497">
    <property type="entry name" value="SBP_bac_3"/>
    <property type="match status" value="1"/>
</dbReference>
<keyword evidence="1" id="KW-0732">Signal</keyword>
<accession>A0ABV6JNT0</accession>
<dbReference type="RefSeq" id="WP_377043072.1">
    <property type="nucleotide sequence ID" value="NZ_JBHLUN010000002.1"/>
</dbReference>
<feature type="domain" description="Ionotropic glutamate receptor C-terminal" evidence="3">
    <location>
        <begin position="34"/>
        <end position="280"/>
    </location>
</feature>
<dbReference type="SMART" id="SM00079">
    <property type="entry name" value="PBPe"/>
    <property type="match status" value="1"/>
</dbReference>
<dbReference type="Proteomes" id="UP001589865">
    <property type="component" value="Unassembled WGS sequence"/>
</dbReference>
<proteinExistence type="predicted"/>
<dbReference type="SMART" id="SM00062">
    <property type="entry name" value="PBPb"/>
    <property type="match status" value="1"/>
</dbReference>
<evidence type="ECO:0000313" key="5">
    <source>
        <dbReference type="Proteomes" id="UP001589865"/>
    </source>
</evidence>
<keyword evidence="5" id="KW-1185">Reference proteome</keyword>
<organism evidence="4 5">
    <name type="scientific">Roseomonas elaeocarpi</name>
    <dbReference type="NCBI Taxonomy" id="907779"/>
    <lineage>
        <taxon>Bacteria</taxon>
        <taxon>Pseudomonadati</taxon>
        <taxon>Pseudomonadota</taxon>
        <taxon>Alphaproteobacteria</taxon>
        <taxon>Acetobacterales</taxon>
        <taxon>Roseomonadaceae</taxon>
        <taxon>Roseomonas</taxon>
    </lineage>
</organism>
<dbReference type="Gene3D" id="3.40.190.10">
    <property type="entry name" value="Periplasmic binding protein-like II"/>
    <property type="match status" value="2"/>
</dbReference>
<gene>
    <name evidence="4" type="ORF">ACFFGY_03900</name>
</gene>
<dbReference type="EMBL" id="JBHLUN010000002">
    <property type="protein sequence ID" value="MFC0407377.1"/>
    <property type="molecule type" value="Genomic_DNA"/>
</dbReference>
<dbReference type="InterPro" id="IPR006311">
    <property type="entry name" value="TAT_signal"/>
</dbReference>
<evidence type="ECO:0000256" key="1">
    <source>
        <dbReference type="ARBA" id="ARBA00022729"/>
    </source>
</evidence>
<evidence type="ECO:0000313" key="4">
    <source>
        <dbReference type="EMBL" id="MFC0407377.1"/>
    </source>
</evidence>
<feature type="domain" description="Solute-binding protein family 3/N-terminal" evidence="2">
    <location>
        <begin position="34"/>
        <end position="281"/>
    </location>
</feature>
<protein>
    <submittedName>
        <fullName evidence="4">Transporter substrate-binding domain-containing protein</fullName>
    </submittedName>
</protein>
<dbReference type="InterPro" id="IPR001320">
    <property type="entry name" value="Iontro_rcpt_C"/>
</dbReference>
<dbReference type="PANTHER" id="PTHR35936">
    <property type="entry name" value="MEMBRANE-BOUND LYTIC MUREIN TRANSGLYCOSYLASE F"/>
    <property type="match status" value="1"/>
</dbReference>